<feature type="region of interest" description="Disordered" evidence="1">
    <location>
        <begin position="79"/>
        <end position="114"/>
    </location>
</feature>
<evidence type="ECO:0000256" key="1">
    <source>
        <dbReference type="SAM" id="MobiDB-lite"/>
    </source>
</evidence>
<feature type="compositionally biased region" description="Basic and acidic residues" evidence="1">
    <location>
        <begin position="102"/>
        <end position="111"/>
    </location>
</feature>
<dbReference type="AlphaFoldDB" id="A0A0A9DDK6"/>
<dbReference type="PROSITE" id="PS51257">
    <property type="entry name" value="PROKAR_LIPOPROTEIN"/>
    <property type="match status" value="1"/>
</dbReference>
<reference evidence="2" key="2">
    <citation type="journal article" date="2015" name="Data Brief">
        <title>Shoot transcriptome of the giant reed, Arundo donax.</title>
        <authorList>
            <person name="Barrero R.A."/>
            <person name="Guerrero F.D."/>
            <person name="Moolhuijzen P."/>
            <person name="Goolsby J.A."/>
            <person name="Tidwell J."/>
            <person name="Bellgard S.E."/>
            <person name="Bellgard M.I."/>
        </authorList>
    </citation>
    <scope>NUCLEOTIDE SEQUENCE</scope>
    <source>
        <tissue evidence="2">Shoot tissue taken approximately 20 cm above the soil surface</tissue>
    </source>
</reference>
<dbReference type="EMBL" id="GBRH01216048">
    <property type="protein sequence ID" value="JAD81847.1"/>
    <property type="molecule type" value="Transcribed_RNA"/>
</dbReference>
<sequence length="173" mass="19359">MWRRPAFPWQGAVAACSEPANCELAVCQASSRARKRDWRRRAGGGSGDVARERAQIQISTLMLNVGLARAESVLGDAIRLGLPPDHSSPRTAAPRRRRRRRASDAGRPGEPRRRHLPLLRRRRGLPMRALELFDEMPRSAVAPVAWSYMLQRAHATSVLIRPPSGRLLVPVLR</sequence>
<organism evidence="2">
    <name type="scientific">Arundo donax</name>
    <name type="common">Giant reed</name>
    <name type="synonym">Donax arundinaceus</name>
    <dbReference type="NCBI Taxonomy" id="35708"/>
    <lineage>
        <taxon>Eukaryota</taxon>
        <taxon>Viridiplantae</taxon>
        <taxon>Streptophyta</taxon>
        <taxon>Embryophyta</taxon>
        <taxon>Tracheophyta</taxon>
        <taxon>Spermatophyta</taxon>
        <taxon>Magnoliopsida</taxon>
        <taxon>Liliopsida</taxon>
        <taxon>Poales</taxon>
        <taxon>Poaceae</taxon>
        <taxon>PACMAD clade</taxon>
        <taxon>Arundinoideae</taxon>
        <taxon>Arundineae</taxon>
        <taxon>Arundo</taxon>
    </lineage>
</organism>
<accession>A0A0A9DDK6</accession>
<reference evidence="2" key="1">
    <citation type="submission" date="2014-09" db="EMBL/GenBank/DDBJ databases">
        <authorList>
            <person name="Magalhaes I.L.F."/>
            <person name="Oliveira U."/>
            <person name="Santos F.R."/>
            <person name="Vidigal T.H.D.A."/>
            <person name="Brescovit A.D."/>
            <person name="Santos A.J."/>
        </authorList>
    </citation>
    <scope>NUCLEOTIDE SEQUENCE</scope>
    <source>
        <tissue evidence="2">Shoot tissue taken approximately 20 cm above the soil surface</tissue>
    </source>
</reference>
<evidence type="ECO:0000313" key="2">
    <source>
        <dbReference type="EMBL" id="JAD81847.1"/>
    </source>
</evidence>
<proteinExistence type="predicted"/>
<protein>
    <submittedName>
        <fullName evidence="2">Uncharacterized protein</fullName>
    </submittedName>
</protein>
<name>A0A0A9DDK6_ARUDO</name>